<evidence type="ECO:0000256" key="1">
    <source>
        <dbReference type="SAM" id="MobiDB-lite"/>
    </source>
</evidence>
<dbReference type="Pfam" id="PF00232">
    <property type="entry name" value="Glyco_hydro_1"/>
    <property type="match status" value="1"/>
</dbReference>
<comment type="caution">
    <text evidence="2">The sequence shown here is derived from an EMBL/GenBank/DDBJ whole genome shotgun (WGS) entry which is preliminary data.</text>
</comment>
<reference evidence="2" key="1">
    <citation type="journal article" date="2014" name="Int. J. Syst. Evol. Microbiol.">
        <title>Complete genome of a new Firmicutes species belonging to the dominant human colonic microbiota ('Ruminococcus bicirculans') reveals two chromosomes and a selective capacity to utilize plant glucans.</title>
        <authorList>
            <consortium name="NISC Comparative Sequencing Program"/>
            <person name="Wegmann U."/>
            <person name="Louis P."/>
            <person name="Goesmann A."/>
            <person name="Henrissat B."/>
            <person name="Duncan S.H."/>
            <person name="Flint H.J."/>
        </authorList>
    </citation>
    <scope>NUCLEOTIDE SEQUENCE</scope>
    <source>
        <strain evidence="2">NBRC 112888</strain>
    </source>
</reference>
<dbReference type="EMBL" id="JBHSWB010000003">
    <property type="protein sequence ID" value="MFC6663283.1"/>
    <property type="molecule type" value="Genomic_DNA"/>
</dbReference>
<feature type="region of interest" description="Disordered" evidence="1">
    <location>
        <begin position="172"/>
        <end position="196"/>
    </location>
</feature>
<dbReference type="RefSeq" id="WP_380059109.1">
    <property type="nucleotide sequence ID" value="NZ_JBHSWB010000003.1"/>
</dbReference>
<dbReference type="EMBL" id="JBHSWB010000003">
    <property type="protein sequence ID" value="MFC6663616.1"/>
    <property type="molecule type" value="Genomic_DNA"/>
</dbReference>
<sequence>MSRVGDRTLDQQALCGTDERPEDMDRLADLGVSAVRLAVLWERTAPDGPASADWRWADERIARLQRRGVTPIAGLVHHGSGPRHTHLLDPGFVPGLVAYARAVAQRYPALSAYTPVNEPLTTARFSGLYGHWYPHARDERSCWLALKHQLQGTVLAMQAIREINPQAQLIQTEDLGRTHSTPACSSRPTLKTSGAG</sequence>
<keyword evidence="4" id="KW-1185">Reference proteome</keyword>
<dbReference type="Proteomes" id="UP001596317">
    <property type="component" value="Unassembled WGS sequence"/>
</dbReference>
<organism evidence="2 4">
    <name type="scientific">Deinococcus multiflagellatus</name>
    <dbReference type="NCBI Taxonomy" id="1656887"/>
    <lineage>
        <taxon>Bacteria</taxon>
        <taxon>Thermotogati</taxon>
        <taxon>Deinococcota</taxon>
        <taxon>Deinococci</taxon>
        <taxon>Deinococcales</taxon>
        <taxon>Deinococcaceae</taxon>
        <taxon>Deinococcus</taxon>
    </lineage>
</organism>
<gene>
    <name evidence="2" type="ORF">ACFP90_24905</name>
    <name evidence="3" type="ORF">ACFP90_26750</name>
</gene>
<dbReference type="InterPro" id="IPR017853">
    <property type="entry name" value="GH"/>
</dbReference>
<accession>A0ABW1ZRR7</accession>
<proteinExistence type="predicted"/>
<reference evidence="4" key="2">
    <citation type="journal article" date="2019" name="Int. J. Syst. Evol. Microbiol.">
        <title>The Global Catalogue of Microorganisms (GCM) 10K type strain sequencing project: providing services to taxonomists for standard genome sequencing and annotation.</title>
        <authorList>
            <consortium name="The Broad Institute Genomics Platform"/>
            <consortium name="The Broad Institute Genome Sequencing Center for Infectious Disease"/>
            <person name="Wu L."/>
            <person name="Ma J."/>
        </authorList>
    </citation>
    <scope>NUCLEOTIDE SEQUENCE [LARGE SCALE GENOMIC DNA]</scope>
    <source>
        <strain evidence="4">CCUG 63830</strain>
    </source>
</reference>
<dbReference type="InterPro" id="IPR001360">
    <property type="entry name" value="Glyco_hydro_1"/>
</dbReference>
<reference evidence="2" key="3">
    <citation type="submission" date="2024-09" db="EMBL/GenBank/DDBJ databases">
        <authorList>
            <person name="Sun Q."/>
            <person name="Mori K."/>
        </authorList>
    </citation>
    <scope>NUCLEOTIDE SEQUENCE</scope>
    <source>
        <strain evidence="2">NBRC 112888</strain>
    </source>
</reference>
<feature type="compositionally biased region" description="Polar residues" evidence="1">
    <location>
        <begin position="178"/>
        <end position="196"/>
    </location>
</feature>
<name>A0ABW1ZRR7_9DEIO</name>
<evidence type="ECO:0000313" key="4">
    <source>
        <dbReference type="Proteomes" id="UP001596317"/>
    </source>
</evidence>
<protein>
    <submittedName>
        <fullName evidence="2">Family 1 glycosylhydrolase</fullName>
    </submittedName>
</protein>
<dbReference type="SUPFAM" id="SSF51445">
    <property type="entry name" value="(Trans)glycosidases"/>
    <property type="match status" value="1"/>
</dbReference>
<evidence type="ECO:0000313" key="2">
    <source>
        <dbReference type="EMBL" id="MFC6663283.1"/>
    </source>
</evidence>
<evidence type="ECO:0000313" key="3">
    <source>
        <dbReference type="EMBL" id="MFC6663616.1"/>
    </source>
</evidence>
<dbReference type="Gene3D" id="3.20.20.80">
    <property type="entry name" value="Glycosidases"/>
    <property type="match status" value="1"/>
</dbReference>
<feature type="region of interest" description="Disordered" evidence="1">
    <location>
        <begin position="1"/>
        <end position="20"/>
    </location>
</feature>